<comment type="caution">
    <text evidence="2">The sequence shown here is derived from an EMBL/GenBank/DDBJ whole genome shotgun (WGS) entry which is preliminary data.</text>
</comment>
<keyword evidence="1" id="KW-1133">Transmembrane helix</keyword>
<accession>A0A8S1J6M9</accession>
<proteinExistence type="predicted"/>
<dbReference type="Proteomes" id="UP000708148">
    <property type="component" value="Unassembled WGS sequence"/>
</dbReference>
<evidence type="ECO:0000313" key="3">
    <source>
        <dbReference type="Proteomes" id="UP000708148"/>
    </source>
</evidence>
<dbReference type="AlphaFoldDB" id="A0A8S1J6M9"/>
<evidence type="ECO:0000313" key="2">
    <source>
        <dbReference type="EMBL" id="CAD7701877.1"/>
    </source>
</evidence>
<dbReference type="EMBL" id="CAJHUC010001651">
    <property type="protein sequence ID" value="CAD7701877.1"/>
    <property type="molecule type" value="Genomic_DNA"/>
</dbReference>
<keyword evidence="1" id="KW-0812">Transmembrane</keyword>
<evidence type="ECO:0000256" key="1">
    <source>
        <dbReference type="SAM" id="Phobius"/>
    </source>
</evidence>
<keyword evidence="1" id="KW-0472">Membrane</keyword>
<keyword evidence="3" id="KW-1185">Reference proteome</keyword>
<gene>
    <name evidence="2" type="ORF">OSTQU699_LOCUS7234</name>
</gene>
<feature type="transmembrane region" description="Helical" evidence="1">
    <location>
        <begin position="32"/>
        <end position="57"/>
    </location>
</feature>
<organism evidence="2 3">
    <name type="scientific">Ostreobium quekettii</name>
    <dbReference type="NCBI Taxonomy" id="121088"/>
    <lineage>
        <taxon>Eukaryota</taxon>
        <taxon>Viridiplantae</taxon>
        <taxon>Chlorophyta</taxon>
        <taxon>core chlorophytes</taxon>
        <taxon>Ulvophyceae</taxon>
        <taxon>TCBD clade</taxon>
        <taxon>Bryopsidales</taxon>
        <taxon>Ostreobineae</taxon>
        <taxon>Ostreobiaceae</taxon>
        <taxon>Ostreobium</taxon>
    </lineage>
</organism>
<reference evidence="2" key="1">
    <citation type="submission" date="2020-12" db="EMBL/GenBank/DDBJ databases">
        <authorList>
            <person name="Iha C."/>
        </authorList>
    </citation>
    <scope>NUCLEOTIDE SEQUENCE</scope>
</reference>
<name>A0A8S1J6M9_9CHLO</name>
<protein>
    <submittedName>
        <fullName evidence="2">Uncharacterized protein</fullName>
    </submittedName>
</protein>
<sequence>MLHCSSYCKGSGGGTWATVTPASGARRRFLRFAVGLLSSALHWFCIVPFGYTVVLFLTATQLLACSVLQCTAAAVLNNIQCAVSPLPWSSDLFTNATGNNRPFHEADDHSTCIL</sequence>